<dbReference type="AlphaFoldDB" id="A0A8T8SNL0"/>
<evidence type="ECO:0000313" key="3">
    <source>
        <dbReference type="Proteomes" id="UP000077521"/>
    </source>
</evidence>
<dbReference type="Proteomes" id="UP000077521">
    <property type="component" value="Unassembled WGS sequence"/>
</dbReference>
<dbReference type="EMBL" id="LWDF02000708">
    <property type="protein sequence ID" value="KAE8244113.1"/>
    <property type="molecule type" value="Genomic_DNA"/>
</dbReference>
<name>A0A8T8SNL0_9BASI</name>
<feature type="region of interest" description="Disordered" evidence="1">
    <location>
        <begin position="623"/>
        <end position="647"/>
    </location>
</feature>
<organism evidence="2 3">
    <name type="scientific">Tilletia indica</name>
    <dbReference type="NCBI Taxonomy" id="43049"/>
    <lineage>
        <taxon>Eukaryota</taxon>
        <taxon>Fungi</taxon>
        <taxon>Dikarya</taxon>
        <taxon>Basidiomycota</taxon>
        <taxon>Ustilaginomycotina</taxon>
        <taxon>Exobasidiomycetes</taxon>
        <taxon>Tilletiales</taxon>
        <taxon>Tilletiaceae</taxon>
        <taxon>Tilletia</taxon>
    </lineage>
</organism>
<evidence type="ECO:0008006" key="4">
    <source>
        <dbReference type="Google" id="ProtNLM"/>
    </source>
</evidence>
<protein>
    <recommendedName>
        <fullName evidence="4">F-box domain-containing protein</fullName>
    </recommendedName>
</protein>
<sequence length="743" mass="82657">MIRLDELPAEIIQQIAFHLALLSDRPQPTHLPALLSTSSRFNTCLNFNSNPVFYARLFRHHYDINAISRRLPAKTLDAHALAAEYKQRALRIKSISASALDHDHLLNLWTIYLLLIENDGMNILILQGINVLRYLDYLASQPSLPLYHPHDDYPPNTPAHALALHIRNILLDLPRLHSQHARDTLSYQLRPFVFAAHKFDAFVAPWTYDHLPLGSAARNNHRIEVEAAQHPQEQSPYLADLTPRENIHEIPYCGGILRLAPPNPVLPACQMFFGLIEQDQDEEDDDEELEEDPTYALTTESTQDDRPSHNTRALTANALHQALVKGDINLEQLTDTLQAAAALASVSSSGSQRITSIPLPSDAGAIAAAAVAASVALNNARFQASSSSSSETETSALATVLDELDTQAFDLSGSIDWRRGASSSAFLSPLLQRQQQQRGSTEAPAQEEIFTEQEGEGGEQRNDDVWLALAQALALLREDGDSAHSSVAAAILDRAREVPPSPPSQQQKVQSPTPTRIFPTSQSHDLDFHRLSSCLSPFLSPGLPPTHFSSHFTGTWEGRFAFFDFDSYRAMLASGSVRELMGEGQYGEQAQVWKLEEKVVKVRRRRVDLERGRERARWRGGWVGSEEMHGEEEEEEDAAEEGQGDDDDMEEVEEIAISGVGHSAWGHFVLRGHVRSWDGLVSLVKEYCPDGRGRWRYRGYLVAGGHLVGRWRDTFSPPQYIGYEGCFLLKKREGGGLDSGSVC</sequence>
<feature type="compositionally biased region" description="Acidic residues" evidence="1">
    <location>
        <begin position="629"/>
        <end position="647"/>
    </location>
</feature>
<evidence type="ECO:0000256" key="1">
    <source>
        <dbReference type="SAM" id="MobiDB-lite"/>
    </source>
</evidence>
<feature type="region of interest" description="Disordered" evidence="1">
    <location>
        <begin position="430"/>
        <end position="460"/>
    </location>
</feature>
<reference evidence="2" key="2">
    <citation type="journal article" date="2019" name="IMA Fungus">
        <title>Genome sequencing and comparison of five Tilletia species to identify candidate genes for the detection of regulated species infecting wheat.</title>
        <authorList>
            <person name="Nguyen H.D.T."/>
            <person name="Sultana T."/>
            <person name="Kesanakurti P."/>
            <person name="Hambleton S."/>
        </authorList>
    </citation>
    <scope>NUCLEOTIDE SEQUENCE</scope>
    <source>
        <strain evidence="2">DAOMC 236416</strain>
    </source>
</reference>
<keyword evidence="3" id="KW-1185">Reference proteome</keyword>
<accession>A0A8T8SNL0</accession>
<reference evidence="2" key="1">
    <citation type="submission" date="2016-04" db="EMBL/GenBank/DDBJ databases">
        <authorList>
            <person name="Nguyen H.D."/>
            <person name="Samba Siva P."/>
            <person name="Cullis J."/>
            <person name="Levesque C.A."/>
            <person name="Hambleton S."/>
        </authorList>
    </citation>
    <scope>NUCLEOTIDE SEQUENCE</scope>
    <source>
        <strain evidence="2">DAOMC 236416</strain>
    </source>
</reference>
<comment type="caution">
    <text evidence="2">The sequence shown here is derived from an EMBL/GenBank/DDBJ whole genome shotgun (WGS) entry which is preliminary data.</text>
</comment>
<evidence type="ECO:0000313" key="2">
    <source>
        <dbReference type="EMBL" id="KAE8244113.1"/>
    </source>
</evidence>
<proteinExistence type="predicted"/>
<feature type="compositionally biased region" description="Acidic residues" evidence="1">
    <location>
        <begin position="280"/>
        <end position="293"/>
    </location>
</feature>
<gene>
    <name evidence="2" type="ORF">A4X13_0g6814</name>
</gene>
<feature type="region of interest" description="Disordered" evidence="1">
    <location>
        <begin position="280"/>
        <end position="309"/>
    </location>
</feature>